<proteinExistence type="predicted"/>
<sequence length="60" mass="6853">MLNKFRRVIHGLLSVYCGLASFNMGSRGLWLAIFVWSVAAMSLELLIHEGVKYHQEETKT</sequence>
<keyword evidence="3" id="KW-1185">Reference proteome</keyword>
<evidence type="ECO:0000313" key="3">
    <source>
        <dbReference type="Proteomes" id="UP001139006"/>
    </source>
</evidence>
<keyword evidence="1" id="KW-1133">Transmembrane helix</keyword>
<feature type="transmembrane region" description="Helical" evidence="1">
    <location>
        <begin position="7"/>
        <end position="23"/>
    </location>
</feature>
<organism evidence="2 3">
    <name type="scientific">Ligilactobacillus ubinensis</name>
    <dbReference type="NCBI Taxonomy" id="2876789"/>
    <lineage>
        <taxon>Bacteria</taxon>
        <taxon>Bacillati</taxon>
        <taxon>Bacillota</taxon>
        <taxon>Bacilli</taxon>
        <taxon>Lactobacillales</taxon>
        <taxon>Lactobacillaceae</taxon>
        <taxon>Ligilactobacillus</taxon>
    </lineage>
</organism>
<evidence type="ECO:0000313" key="2">
    <source>
        <dbReference type="EMBL" id="MCP0887946.1"/>
    </source>
</evidence>
<dbReference type="RefSeq" id="WP_253362106.1">
    <property type="nucleotide sequence ID" value="NZ_JAIULA010000031.1"/>
</dbReference>
<accession>A0A9X2FQW8</accession>
<protein>
    <submittedName>
        <fullName evidence="2">Uncharacterized protein</fullName>
    </submittedName>
</protein>
<dbReference type="EMBL" id="JAIULA010000031">
    <property type="protein sequence ID" value="MCP0887946.1"/>
    <property type="molecule type" value="Genomic_DNA"/>
</dbReference>
<gene>
    <name evidence="2" type="ORF">LB941_11450</name>
</gene>
<reference evidence="2 3" key="1">
    <citation type="journal article" date="2023" name="Int. J. Syst. Evol. Microbiol.">
        <title>Ligilactobacillus ubinensis sp. nov., a novel species isolated from the wild ferment of a durian fruit (Durio zibethinus).</title>
        <authorList>
            <person name="Heng Y.C."/>
            <person name="Menon N."/>
            <person name="Chen B."/>
            <person name="Loo B.Z.L."/>
            <person name="Wong G.W.J."/>
            <person name="Lim A.C.H."/>
            <person name="Silvaraju S."/>
            <person name="Kittelmann S."/>
        </authorList>
    </citation>
    <scope>NUCLEOTIDE SEQUENCE [LARGE SCALE GENOMIC DNA]</scope>
    <source>
        <strain evidence="2 3">WILCCON 0076</strain>
    </source>
</reference>
<name>A0A9X2FQW8_9LACO</name>
<dbReference type="AlphaFoldDB" id="A0A9X2FQW8"/>
<keyword evidence="1" id="KW-0472">Membrane</keyword>
<dbReference type="Proteomes" id="UP001139006">
    <property type="component" value="Unassembled WGS sequence"/>
</dbReference>
<keyword evidence="1" id="KW-0812">Transmembrane</keyword>
<evidence type="ECO:0000256" key="1">
    <source>
        <dbReference type="SAM" id="Phobius"/>
    </source>
</evidence>
<comment type="caution">
    <text evidence="2">The sequence shown here is derived from an EMBL/GenBank/DDBJ whole genome shotgun (WGS) entry which is preliminary data.</text>
</comment>